<dbReference type="InterPro" id="IPR036380">
    <property type="entry name" value="Isochorismatase-like_sf"/>
</dbReference>
<dbReference type="Proteomes" id="UP000251205">
    <property type="component" value="Unassembled WGS sequence"/>
</dbReference>
<evidence type="ECO:0000256" key="1">
    <source>
        <dbReference type="ARBA" id="ARBA00022801"/>
    </source>
</evidence>
<evidence type="ECO:0000313" key="3">
    <source>
        <dbReference type="EMBL" id="RAX37348.1"/>
    </source>
</evidence>
<accession>A0A329Y2R1</accession>
<dbReference type="GO" id="GO:0016787">
    <property type="term" value="F:hydrolase activity"/>
    <property type="evidence" value="ECO:0007669"/>
    <property type="project" value="UniProtKB-KW"/>
</dbReference>
<feature type="domain" description="Isochorismatase-like" evidence="2">
    <location>
        <begin position="6"/>
        <end position="176"/>
    </location>
</feature>
<evidence type="ECO:0000259" key="2">
    <source>
        <dbReference type="Pfam" id="PF00857"/>
    </source>
</evidence>
<dbReference type="Pfam" id="PF00857">
    <property type="entry name" value="Isochorismatase"/>
    <property type="match status" value="1"/>
</dbReference>
<keyword evidence="1 3" id="KW-0378">Hydrolase</keyword>
<proteinExistence type="predicted"/>
<dbReference type="RefSeq" id="WP_112345613.1">
    <property type="nucleotide sequence ID" value="NZ_QMKK01000061.1"/>
</dbReference>
<dbReference type="EMBL" id="QMKK01000061">
    <property type="protein sequence ID" value="RAX37348.1"/>
    <property type="molecule type" value="Genomic_DNA"/>
</dbReference>
<dbReference type="InterPro" id="IPR000868">
    <property type="entry name" value="Isochorismatase-like_dom"/>
</dbReference>
<reference evidence="3 4" key="1">
    <citation type="submission" date="2018-06" db="EMBL/GenBank/DDBJ databases">
        <title>Whole Genome Sequence of an efficient microsymbiont, Rhizobium tropici.</title>
        <authorList>
            <person name="Srinivasan R."/>
            <person name="Singh H.V."/>
            <person name="Srivastava R."/>
            <person name="Kumari B."/>
            <person name="Radhakrishna A."/>
        </authorList>
    </citation>
    <scope>NUCLEOTIDE SEQUENCE [LARGE SCALE GENOMIC DNA]</scope>
    <source>
        <strain evidence="3 4">IGFRI Rhizo-19</strain>
    </source>
</reference>
<dbReference type="OrthoDB" id="9811489at2"/>
<dbReference type="AlphaFoldDB" id="A0A329Y2R1"/>
<organism evidence="3 4">
    <name type="scientific">Rhizobium tropici</name>
    <dbReference type="NCBI Taxonomy" id="398"/>
    <lineage>
        <taxon>Bacteria</taxon>
        <taxon>Pseudomonadati</taxon>
        <taxon>Pseudomonadota</taxon>
        <taxon>Alphaproteobacteria</taxon>
        <taxon>Hyphomicrobiales</taxon>
        <taxon>Rhizobiaceae</taxon>
        <taxon>Rhizobium/Agrobacterium group</taxon>
        <taxon>Rhizobium</taxon>
    </lineage>
</organism>
<dbReference type="CDD" id="cd00431">
    <property type="entry name" value="cysteine_hydrolases"/>
    <property type="match status" value="1"/>
</dbReference>
<dbReference type="InterPro" id="IPR050272">
    <property type="entry name" value="Isochorismatase-like_hydrls"/>
</dbReference>
<name>A0A329Y2R1_RHITR</name>
<dbReference type="PANTHER" id="PTHR43540">
    <property type="entry name" value="PEROXYUREIDOACRYLATE/UREIDOACRYLATE AMIDOHYDROLASE-RELATED"/>
    <property type="match status" value="1"/>
</dbReference>
<gene>
    <name evidence="3" type="ORF">DQ393_31545</name>
</gene>
<dbReference type="SUPFAM" id="SSF52499">
    <property type="entry name" value="Isochorismatase-like hydrolases"/>
    <property type="match status" value="1"/>
</dbReference>
<protein>
    <submittedName>
        <fullName evidence="3">Cysteine hydrolase</fullName>
    </submittedName>
</protein>
<comment type="caution">
    <text evidence="3">The sequence shown here is derived from an EMBL/GenBank/DDBJ whole genome shotgun (WGS) entry which is preliminary data.</text>
</comment>
<sequence>MRTWLHLCIDMQRMFLEETPWHVPWMARTLDQVTEVTRRFPERTIFTRFIPPPSPDGMPGKWRDYYEKWEMMTTNRLPHDLLLLADPLQRYVPPARIFDKHTYSPWTDGRLQRHLVQERVDTLVITGGETDVCVMAAALGAIELGYGVVVLKDAVCSGDDDAHEAALTLFERRFSVQSEIMTAEEFLSAG</sequence>
<dbReference type="PANTHER" id="PTHR43540:SF6">
    <property type="entry name" value="ISOCHORISMATASE-LIKE DOMAIN-CONTAINING PROTEIN"/>
    <property type="match status" value="1"/>
</dbReference>
<dbReference type="Gene3D" id="3.40.50.850">
    <property type="entry name" value="Isochorismatase-like"/>
    <property type="match status" value="1"/>
</dbReference>
<evidence type="ECO:0000313" key="4">
    <source>
        <dbReference type="Proteomes" id="UP000251205"/>
    </source>
</evidence>